<keyword evidence="3 8" id="KW-0689">Ribosomal protein</keyword>
<dbReference type="GO" id="GO:0003735">
    <property type="term" value="F:structural constituent of ribosome"/>
    <property type="evidence" value="ECO:0007669"/>
    <property type="project" value="UniProtKB-UniRule"/>
</dbReference>
<evidence type="ECO:0000256" key="7">
    <source>
        <dbReference type="ARBA" id="ARBA00041606"/>
    </source>
</evidence>
<reference evidence="11 12" key="1">
    <citation type="journal article" date="2017" name="Nat. Ecol. Evol.">
        <title>Scallop genome provides insights into evolution of bilaterian karyotype and development.</title>
        <authorList>
            <person name="Wang S."/>
            <person name="Zhang J."/>
            <person name="Jiao W."/>
            <person name="Li J."/>
            <person name="Xun X."/>
            <person name="Sun Y."/>
            <person name="Guo X."/>
            <person name="Huan P."/>
            <person name="Dong B."/>
            <person name="Zhang L."/>
            <person name="Hu X."/>
            <person name="Sun X."/>
            <person name="Wang J."/>
            <person name="Zhao C."/>
            <person name="Wang Y."/>
            <person name="Wang D."/>
            <person name="Huang X."/>
            <person name="Wang R."/>
            <person name="Lv J."/>
            <person name="Li Y."/>
            <person name="Zhang Z."/>
            <person name="Liu B."/>
            <person name="Lu W."/>
            <person name="Hui Y."/>
            <person name="Liang J."/>
            <person name="Zhou Z."/>
            <person name="Hou R."/>
            <person name="Li X."/>
            <person name="Liu Y."/>
            <person name="Li H."/>
            <person name="Ning X."/>
            <person name="Lin Y."/>
            <person name="Zhao L."/>
            <person name="Xing Q."/>
            <person name="Dou J."/>
            <person name="Li Y."/>
            <person name="Mao J."/>
            <person name="Guo H."/>
            <person name="Dou H."/>
            <person name="Li T."/>
            <person name="Mu C."/>
            <person name="Jiang W."/>
            <person name="Fu Q."/>
            <person name="Fu X."/>
            <person name="Miao Y."/>
            <person name="Liu J."/>
            <person name="Yu Q."/>
            <person name="Li R."/>
            <person name="Liao H."/>
            <person name="Li X."/>
            <person name="Kong Y."/>
            <person name="Jiang Z."/>
            <person name="Chourrout D."/>
            <person name="Li R."/>
            <person name="Bao Z."/>
        </authorList>
    </citation>
    <scope>NUCLEOTIDE SEQUENCE [LARGE SCALE GENOMIC DNA]</scope>
    <source>
        <strain evidence="11 12">PY_sf001</strain>
    </source>
</reference>
<evidence type="ECO:0000256" key="9">
    <source>
        <dbReference type="RuleBase" id="RU003823"/>
    </source>
</evidence>
<dbReference type="EMBL" id="NEDP02002617">
    <property type="protein sequence ID" value="OWF50369.1"/>
    <property type="molecule type" value="Genomic_DNA"/>
</dbReference>
<dbReference type="Gene3D" id="3.30.230.10">
    <property type="match status" value="1"/>
</dbReference>
<gene>
    <name evidence="11" type="ORF">KP79_PYT09478</name>
</gene>
<dbReference type="GO" id="GO:0005840">
    <property type="term" value="C:ribosome"/>
    <property type="evidence" value="ECO:0007669"/>
    <property type="project" value="UniProtKB-KW"/>
</dbReference>
<evidence type="ECO:0000313" key="11">
    <source>
        <dbReference type="EMBL" id="OWF50369.1"/>
    </source>
</evidence>
<dbReference type="InterPro" id="IPR013810">
    <property type="entry name" value="Ribosomal_uS5_N"/>
</dbReference>
<evidence type="ECO:0000256" key="4">
    <source>
        <dbReference type="ARBA" id="ARBA00023128"/>
    </source>
</evidence>
<dbReference type="SUPFAM" id="SSF54768">
    <property type="entry name" value="dsRNA-binding domain-like"/>
    <property type="match status" value="1"/>
</dbReference>
<dbReference type="InterPro" id="IPR000851">
    <property type="entry name" value="Ribosomal_uS5"/>
</dbReference>
<name>A0A210QNQ7_MIZYE</name>
<dbReference type="GO" id="GO:0006412">
    <property type="term" value="P:translation"/>
    <property type="evidence" value="ECO:0007669"/>
    <property type="project" value="InterPro"/>
</dbReference>
<keyword evidence="5 8" id="KW-0687">Ribonucleoprotein</keyword>
<dbReference type="SUPFAM" id="SSF54211">
    <property type="entry name" value="Ribosomal protein S5 domain 2-like"/>
    <property type="match status" value="1"/>
</dbReference>
<evidence type="ECO:0000256" key="1">
    <source>
        <dbReference type="ARBA" id="ARBA00004173"/>
    </source>
</evidence>
<dbReference type="AlphaFoldDB" id="A0A210QNQ7"/>
<comment type="caution">
    <text evidence="11">The sequence shown here is derived from an EMBL/GenBank/DDBJ whole genome shotgun (WGS) entry which is preliminary data.</text>
</comment>
<dbReference type="GO" id="GO:0005739">
    <property type="term" value="C:mitochondrion"/>
    <property type="evidence" value="ECO:0007669"/>
    <property type="project" value="UniProtKB-SubCell"/>
</dbReference>
<dbReference type="PROSITE" id="PS50881">
    <property type="entry name" value="S5_DSRBD"/>
    <property type="match status" value="1"/>
</dbReference>
<dbReference type="Pfam" id="PF00333">
    <property type="entry name" value="Ribosomal_S5"/>
    <property type="match status" value="1"/>
</dbReference>
<feature type="domain" description="S5 DRBM" evidence="10">
    <location>
        <begin position="188"/>
        <end position="234"/>
    </location>
</feature>
<keyword evidence="4" id="KW-0496">Mitochondrion</keyword>
<evidence type="ECO:0000256" key="6">
    <source>
        <dbReference type="ARBA" id="ARBA00039335"/>
    </source>
</evidence>
<dbReference type="FunFam" id="3.30.230.10:FF:000002">
    <property type="entry name" value="30S ribosomal protein S5"/>
    <property type="match status" value="1"/>
</dbReference>
<proteinExistence type="inferred from homology"/>
<dbReference type="Proteomes" id="UP000242188">
    <property type="component" value="Unassembled WGS sequence"/>
</dbReference>
<dbReference type="InterPro" id="IPR005324">
    <property type="entry name" value="Ribosomal_uS5_C"/>
</dbReference>
<evidence type="ECO:0000256" key="5">
    <source>
        <dbReference type="ARBA" id="ARBA00023274"/>
    </source>
</evidence>
<evidence type="ECO:0000313" key="12">
    <source>
        <dbReference type="Proteomes" id="UP000242188"/>
    </source>
</evidence>
<dbReference type="GO" id="GO:0003723">
    <property type="term" value="F:RNA binding"/>
    <property type="evidence" value="ECO:0007669"/>
    <property type="project" value="InterPro"/>
</dbReference>
<dbReference type="InterPro" id="IPR014721">
    <property type="entry name" value="Ribsml_uS5_D2-typ_fold_subgr"/>
</dbReference>
<dbReference type="PANTHER" id="PTHR48277">
    <property type="entry name" value="MITOCHONDRIAL RIBOSOMAL PROTEIN S5"/>
    <property type="match status" value="1"/>
</dbReference>
<dbReference type="OrthoDB" id="309483at2759"/>
<dbReference type="InterPro" id="IPR020568">
    <property type="entry name" value="Ribosomal_Su5_D2-typ_SF"/>
</dbReference>
<comment type="subcellular location">
    <subcellularLocation>
        <location evidence="1">Mitochondrion</location>
    </subcellularLocation>
</comment>
<sequence length="417" mass="47354">MAAFGMLLGRSILRSTRALEVNSLLTGTVSRPLLETCCRPTTIIITRDASFFNRLSAEQVWDSVQGVSNQGKMKGRAKGKRKRFRVVKQFGEGGKFKMIYPAIGKKGLETNISSEKVEGAEIDDKTDTHTKKRPKREKLFPLQRGYTGRRVVGKRLVPPKPQGQFTFEGFEAVCVHQSIVANMTGTLGRKRSFTTLVVLGNGKGLAGYASATSTTQFRCIDKARHGASQQLQHIDLYDGHTVFHNIRATVGCTTVLVNKQDKGYGLKCHRIIKSICDLAGIKNLHVKVEGRRNEANIAKAFFKALIEQETHQELADRMKMHVVEFRREKHNYPLVVASPQGGAINDPPRDKEYYDFENFYFKGKTQFFPKRPAPFYQNTPSWYKKSHELYKRRNQKQAQMERRIQGFEFSGGARRKE</sequence>
<keyword evidence="12" id="KW-1185">Reference proteome</keyword>
<dbReference type="PANTHER" id="PTHR48277:SF1">
    <property type="entry name" value="MITOCHONDRIAL RIBOSOMAL PROTEIN S5"/>
    <property type="match status" value="1"/>
</dbReference>
<dbReference type="Pfam" id="PF03719">
    <property type="entry name" value="Ribosomal_S5_C"/>
    <property type="match status" value="1"/>
</dbReference>
<evidence type="ECO:0000256" key="8">
    <source>
        <dbReference type="PROSITE-ProRule" id="PRU00268"/>
    </source>
</evidence>
<dbReference type="STRING" id="6573.A0A210QNQ7"/>
<accession>A0A210QNQ7</accession>
<comment type="similarity">
    <text evidence="2 9">Belongs to the universal ribosomal protein uS5 family.</text>
</comment>
<evidence type="ECO:0000256" key="2">
    <source>
        <dbReference type="ARBA" id="ARBA00008945"/>
    </source>
</evidence>
<evidence type="ECO:0000256" key="3">
    <source>
        <dbReference type="ARBA" id="ARBA00022980"/>
    </source>
</evidence>
<dbReference type="InterPro" id="IPR048584">
    <property type="entry name" value="Ribosomal_uS5m_N"/>
</dbReference>
<evidence type="ECO:0000259" key="10">
    <source>
        <dbReference type="PROSITE" id="PS50881"/>
    </source>
</evidence>
<organism evidence="11 12">
    <name type="scientific">Mizuhopecten yessoensis</name>
    <name type="common">Japanese scallop</name>
    <name type="synonym">Patinopecten yessoensis</name>
    <dbReference type="NCBI Taxonomy" id="6573"/>
    <lineage>
        <taxon>Eukaryota</taxon>
        <taxon>Metazoa</taxon>
        <taxon>Spiralia</taxon>
        <taxon>Lophotrochozoa</taxon>
        <taxon>Mollusca</taxon>
        <taxon>Bivalvia</taxon>
        <taxon>Autobranchia</taxon>
        <taxon>Pteriomorphia</taxon>
        <taxon>Pectinida</taxon>
        <taxon>Pectinoidea</taxon>
        <taxon>Pectinidae</taxon>
        <taxon>Mizuhopecten</taxon>
    </lineage>
</organism>
<dbReference type="Gene3D" id="3.30.160.20">
    <property type="match status" value="1"/>
</dbReference>
<dbReference type="GO" id="GO:1990904">
    <property type="term" value="C:ribonucleoprotein complex"/>
    <property type="evidence" value="ECO:0007669"/>
    <property type="project" value="UniProtKB-UniRule"/>
</dbReference>
<dbReference type="Pfam" id="PF21251">
    <property type="entry name" value="Ribosomal_uS5m_N"/>
    <property type="match status" value="1"/>
</dbReference>
<protein>
    <recommendedName>
        <fullName evidence="6">Small ribosomal subunit protein uS5m</fullName>
    </recommendedName>
    <alternativeName>
        <fullName evidence="7">28S ribosomal protein S5, mitochondrial</fullName>
    </alternativeName>
</protein>